<dbReference type="Proteomes" id="UP000646484">
    <property type="component" value="Unassembled WGS sequence"/>
</dbReference>
<dbReference type="InterPro" id="IPR019734">
    <property type="entry name" value="TPR_rpt"/>
</dbReference>
<gene>
    <name evidence="7" type="ORF">H8S64_07565</name>
</gene>
<feature type="transmembrane region" description="Helical" evidence="5">
    <location>
        <begin position="12"/>
        <end position="29"/>
    </location>
</feature>
<keyword evidence="3 5" id="KW-1133">Transmembrane helix</keyword>
<feature type="transmembrane region" description="Helical" evidence="5">
    <location>
        <begin position="119"/>
        <end position="140"/>
    </location>
</feature>
<dbReference type="PANTHER" id="PTHR37422">
    <property type="entry name" value="TEICHURONIC ACID BIOSYNTHESIS PROTEIN TUAE"/>
    <property type="match status" value="1"/>
</dbReference>
<feature type="transmembrane region" description="Helical" evidence="5">
    <location>
        <begin position="409"/>
        <end position="426"/>
    </location>
</feature>
<comment type="caution">
    <text evidence="7">The sequence shown here is derived from an EMBL/GenBank/DDBJ whole genome shotgun (WGS) entry which is preliminary data.</text>
</comment>
<name>A0ABR7CZ46_9BACT</name>
<dbReference type="RefSeq" id="WP_186975600.1">
    <property type="nucleotide sequence ID" value="NZ_JACOOH010000003.1"/>
</dbReference>
<keyword evidence="7" id="KW-0436">Ligase</keyword>
<feature type="transmembrane region" description="Helical" evidence="5">
    <location>
        <begin position="160"/>
        <end position="178"/>
    </location>
</feature>
<evidence type="ECO:0000256" key="2">
    <source>
        <dbReference type="ARBA" id="ARBA00022692"/>
    </source>
</evidence>
<dbReference type="GO" id="GO:0016874">
    <property type="term" value="F:ligase activity"/>
    <property type="evidence" value="ECO:0007669"/>
    <property type="project" value="UniProtKB-KW"/>
</dbReference>
<dbReference type="Pfam" id="PF04932">
    <property type="entry name" value="Wzy_C"/>
    <property type="match status" value="1"/>
</dbReference>
<feature type="transmembrane region" description="Helical" evidence="5">
    <location>
        <begin position="336"/>
        <end position="355"/>
    </location>
</feature>
<feature type="transmembrane region" description="Helical" evidence="5">
    <location>
        <begin position="185"/>
        <end position="201"/>
    </location>
</feature>
<evidence type="ECO:0000256" key="1">
    <source>
        <dbReference type="ARBA" id="ARBA00004141"/>
    </source>
</evidence>
<evidence type="ECO:0000256" key="5">
    <source>
        <dbReference type="SAM" id="Phobius"/>
    </source>
</evidence>
<organism evidence="7 8">
    <name type="scientific">Butyricimonas hominis</name>
    <dbReference type="NCBI Taxonomy" id="2763032"/>
    <lineage>
        <taxon>Bacteria</taxon>
        <taxon>Pseudomonadati</taxon>
        <taxon>Bacteroidota</taxon>
        <taxon>Bacteroidia</taxon>
        <taxon>Bacteroidales</taxon>
        <taxon>Odoribacteraceae</taxon>
        <taxon>Butyricimonas</taxon>
    </lineage>
</organism>
<evidence type="ECO:0000256" key="4">
    <source>
        <dbReference type="ARBA" id="ARBA00023136"/>
    </source>
</evidence>
<keyword evidence="8" id="KW-1185">Reference proteome</keyword>
<accession>A0ABR7CZ46</accession>
<dbReference type="PANTHER" id="PTHR37422:SF13">
    <property type="entry name" value="LIPOPOLYSACCHARIDE BIOSYNTHESIS PROTEIN PA4999-RELATED"/>
    <property type="match status" value="1"/>
</dbReference>
<evidence type="ECO:0000259" key="6">
    <source>
        <dbReference type="Pfam" id="PF04932"/>
    </source>
</evidence>
<dbReference type="InterPro" id="IPR007016">
    <property type="entry name" value="O-antigen_ligase-rel_domated"/>
</dbReference>
<reference evidence="7 8" key="1">
    <citation type="submission" date="2020-08" db="EMBL/GenBank/DDBJ databases">
        <title>Genome public.</title>
        <authorList>
            <person name="Liu C."/>
            <person name="Sun Q."/>
        </authorList>
    </citation>
    <scope>NUCLEOTIDE SEQUENCE [LARGE SCALE GENOMIC DNA]</scope>
    <source>
        <strain evidence="7 8">NSJ-56</strain>
    </source>
</reference>
<proteinExistence type="predicted"/>
<feature type="domain" description="O-antigen ligase-related" evidence="6">
    <location>
        <begin position="191"/>
        <end position="344"/>
    </location>
</feature>
<feature type="transmembrane region" description="Helical" evidence="5">
    <location>
        <begin position="367"/>
        <end position="389"/>
    </location>
</feature>
<feature type="transmembrane region" description="Helical" evidence="5">
    <location>
        <begin position="207"/>
        <end position="225"/>
    </location>
</feature>
<dbReference type="Gene3D" id="1.25.40.10">
    <property type="entry name" value="Tetratricopeptide repeat domain"/>
    <property type="match status" value="1"/>
</dbReference>
<feature type="transmembrane region" description="Helical" evidence="5">
    <location>
        <begin position="93"/>
        <end position="112"/>
    </location>
</feature>
<keyword evidence="2 5" id="KW-0812">Transmembrane</keyword>
<dbReference type="SUPFAM" id="SSF48452">
    <property type="entry name" value="TPR-like"/>
    <property type="match status" value="1"/>
</dbReference>
<evidence type="ECO:0000313" key="8">
    <source>
        <dbReference type="Proteomes" id="UP000646484"/>
    </source>
</evidence>
<feature type="transmembrane region" description="Helical" evidence="5">
    <location>
        <begin position="237"/>
        <end position="261"/>
    </location>
</feature>
<protein>
    <submittedName>
        <fullName evidence="7">O-antigen ligase family protein</fullName>
    </submittedName>
</protein>
<feature type="transmembrane region" description="Helical" evidence="5">
    <location>
        <begin position="41"/>
        <end position="61"/>
    </location>
</feature>
<keyword evidence="4 5" id="KW-0472">Membrane</keyword>
<evidence type="ECO:0000313" key="7">
    <source>
        <dbReference type="EMBL" id="MBC5620951.1"/>
    </source>
</evidence>
<sequence>MLLKENIKTYTLGTIVFILSLLLLSSTFITGGELENRIAKIFWFYSILPWVAIPCVLLALIRPFRFTLTDLLVFLYIAYSLLNLHYFGQGIHARAGILVLVGVTYFLFRILTSFSSGNFVNVALLAVGFIEAMWGVAQLYGLTPSFHNQFDLTGSFFNPGPYSGFLVAIFPLALHYALTTHKWPHIISIGVVIALLLVLPATMSRSAWVAAIVGCAIVVGYHYHLRQQCIAFYRAHPVITPIATIVIFLVIGILMIGTYMMKKSSADGRLLIWKVSTTIITSHPVTGTGFGNFAGPYGKAQEAYFTQDNYTPQEELVADAPESAFNEFIQITVENGLIGLLLFLGIIASAIRNAYRAQIHKQAGHVGALIAFLIFSCFSYPFNVLPLAILFSLLTAQCTASPSAPSPRWIVGIFYLFLLVPVWYFTSGKTERGEAFKRWRSEQIYFNMQIFKRTVDNYRAIYPILKDHPAFLFEYGQCLSRTDNPDQSNRVLREAAVLSSDPMIYNIMGKNYQAMQQYDLAEATFLTASRMVPNRIYPLYLLAKMYAESGQIDKAIVTANLVINKKPKVFSSAVEEMQRDMRLLIRNY</sequence>
<dbReference type="InterPro" id="IPR011990">
    <property type="entry name" value="TPR-like_helical_dom_sf"/>
</dbReference>
<comment type="subcellular location">
    <subcellularLocation>
        <location evidence="1">Membrane</location>
        <topology evidence="1">Multi-pass membrane protein</topology>
    </subcellularLocation>
</comment>
<evidence type="ECO:0000256" key="3">
    <source>
        <dbReference type="ARBA" id="ARBA00022989"/>
    </source>
</evidence>
<dbReference type="EMBL" id="JACOOH010000003">
    <property type="protein sequence ID" value="MBC5620951.1"/>
    <property type="molecule type" value="Genomic_DNA"/>
</dbReference>
<dbReference type="SMART" id="SM00028">
    <property type="entry name" value="TPR"/>
    <property type="match status" value="2"/>
</dbReference>
<dbReference type="InterPro" id="IPR051533">
    <property type="entry name" value="WaaL-like"/>
</dbReference>